<dbReference type="PANTHER" id="PTHR47260:SF1">
    <property type="entry name" value="UPF0644 PROTEIN PB2B4.06"/>
    <property type="match status" value="1"/>
</dbReference>
<dbReference type="InterPro" id="IPR052061">
    <property type="entry name" value="PTE-AB_protein"/>
</dbReference>
<dbReference type="Proteomes" id="UP001143981">
    <property type="component" value="Unassembled WGS sequence"/>
</dbReference>
<proteinExistence type="predicted"/>
<evidence type="ECO:0000259" key="1">
    <source>
        <dbReference type="Pfam" id="PF03061"/>
    </source>
</evidence>
<comment type="caution">
    <text evidence="2">The sequence shown here is derived from an EMBL/GenBank/DDBJ whole genome shotgun (WGS) entry which is preliminary data.</text>
</comment>
<sequence>MEASCACAREAYFWPLGKRKLRQAPETLMFGALAGSNDLPAPPLVFRWTGAGLPRHVNTAAYNGSFETPEQQRWSAGQRVPGASMVFYLGRNLAFRSTAGGAAGKRAAAHPGVAAMLLDDVTARVCFANTPERPPFTANLQLDYLYTVRAASTVVADAWVTRIDGRKTFVSAYAMDAQSGKLLVRARSLFVSAAA</sequence>
<feature type="domain" description="Thioesterase" evidence="1">
    <location>
        <begin position="109"/>
        <end position="177"/>
    </location>
</feature>
<dbReference type="InterPro" id="IPR006683">
    <property type="entry name" value="Thioestr_dom"/>
</dbReference>
<name>A0A9W7YHZ7_9FUNG</name>
<dbReference type="Pfam" id="PF03061">
    <property type="entry name" value="4HBT"/>
    <property type="match status" value="1"/>
</dbReference>
<accession>A0A9W7YHZ7</accession>
<dbReference type="SUPFAM" id="SSF54637">
    <property type="entry name" value="Thioesterase/thiol ester dehydrase-isomerase"/>
    <property type="match status" value="1"/>
</dbReference>
<dbReference type="Gene3D" id="3.10.129.10">
    <property type="entry name" value="Hotdog Thioesterase"/>
    <property type="match status" value="1"/>
</dbReference>
<reference evidence="2" key="1">
    <citation type="submission" date="2022-07" db="EMBL/GenBank/DDBJ databases">
        <title>Phylogenomic reconstructions and comparative analyses of Kickxellomycotina fungi.</title>
        <authorList>
            <person name="Reynolds N.K."/>
            <person name="Stajich J.E."/>
            <person name="Barry K."/>
            <person name="Grigoriev I.V."/>
            <person name="Crous P."/>
            <person name="Smith M.E."/>
        </authorList>
    </citation>
    <scope>NUCLEOTIDE SEQUENCE</scope>
    <source>
        <strain evidence="2">BCRC 34381</strain>
    </source>
</reference>
<dbReference type="CDD" id="cd03443">
    <property type="entry name" value="PaaI_thioesterase"/>
    <property type="match status" value="1"/>
</dbReference>
<dbReference type="InterPro" id="IPR029069">
    <property type="entry name" value="HotDog_dom_sf"/>
</dbReference>
<gene>
    <name evidence="2" type="ORF">LPJ61_000890</name>
</gene>
<protein>
    <recommendedName>
        <fullName evidence="1">Thioesterase domain-containing protein</fullName>
    </recommendedName>
</protein>
<dbReference type="PANTHER" id="PTHR47260">
    <property type="entry name" value="UPF0644 PROTEIN PB2B4.06"/>
    <property type="match status" value="1"/>
</dbReference>
<organism evidence="2 3">
    <name type="scientific">Coemansia biformis</name>
    <dbReference type="NCBI Taxonomy" id="1286918"/>
    <lineage>
        <taxon>Eukaryota</taxon>
        <taxon>Fungi</taxon>
        <taxon>Fungi incertae sedis</taxon>
        <taxon>Zoopagomycota</taxon>
        <taxon>Kickxellomycotina</taxon>
        <taxon>Kickxellomycetes</taxon>
        <taxon>Kickxellales</taxon>
        <taxon>Kickxellaceae</taxon>
        <taxon>Coemansia</taxon>
    </lineage>
</organism>
<dbReference type="AlphaFoldDB" id="A0A9W7YHZ7"/>
<evidence type="ECO:0000313" key="2">
    <source>
        <dbReference type="EMBL" id="KAJ1734781.1"/>
    </source>
</evidence>
<keyword evidence="3" id="KW-1185">Reference proteome</keyword>
<dbReference type="EMBL" id="JANBOI010000057">
    <property type="protein sequence ID" value="KAJ1734781.1"/>
    <property type="molecule type" value="Genomic_DNA"/>
</dbReference>
<dbReference type="OrthoDB" id="506431at2759"/>
<evidence type="ECO:0000313" key="3">
    <source>
        <dbReference type="Proteomes" id="UP001143981"/>
    </source>
</evidence>